<evidence type="ECO:0000256" key="5">
    <source>
        <dbReference type="ARBA" id="ARBA00022617"/>
    </source>
</evidence>
<feature type="binding site" evidence="15">
    <location>
        <position position="428"/>
    </location>
    <ligand>
        <name>[4Fe-4S] cluster</name>
        <dbReference type="ChEBI" id="CHEBI:49883"/>
    </ligand>
</feature>
<dbReference type="GO" id="GO:0070814">
    <property type="term" value="P:hydrogen sulfide biosynthetic process"/>
    <property type="evidence" value="ECO:0007669"/>
    <property type="project" value="UniProtKB-UniRule"/>
</dbReference>
<keyword evidence="4 15" id="KW-0028">Amino-acid biosynthesis</keyword>
<keyword evidence="9 15" id="KW-0408">Iron</keyword>
<feature type="domain" description="Nitrite/Sulfite reductase ferredoxin-like" evidence="17">
    <location>
        <begin position="68"/>
        <end position="129"/>
    </location>
</feature>
<dbReference type="GO" id="GO:0000103">
    <property type="term" value="P:sulfate assimilation"/>
    <property type="evidence" value="ECO:0007669"/>
    <property type="project" value="UniProtKB-UniRule"/>
</dbReference>
<evidence type="ECO:0000256" key="11">
    <source>
        <dbReference type="ARBA" id="ARBA00023192"/>
    </source>
</evidence>
<keyword evidence="19" id="KW-1185">Reference proteome</keyword>
<dbReference type="InterPro" id="IPR011786">
    <property type="entry name" value="CysI"/>
</dbReference>
<evidence type="ECO:0000256" key="2">
    <source>
        <dbReference type="ARBA" id="ARBA00010429"/>
    </source>
</evidence>
<dbReference type="SUPFAM" id="SSF55124">
    <property type="entry name" value="Nitrite/Sulfite reductase N-terminal domain-like"/>
    <property type="match status" value="2"/>
</dbReference>
<comment type="pathway">
    <text evidence="1 15">Sulfur metabolism; hydrogen sulfide biosynthesis; hydrogen sulfide from sulfite (NADPH route): step 1/1.</text>
</comment>
<dbReference type="SUPFAM" id="SSF56014">
    <property type="entry name" value="Nitrite and sulphite reductase 4Fe-4S domain-like"/>
    <property type="match status" value="2"/>
</dbReference>
<proteinExistence type="inferred from homology"/>
<dbReference type="Pfam" id="PF01077">
    <property type="entry name" value="NIR_SIR"/>
    <property type="match status" value="1"/>
</dbReference>
<dbReference type="UniPathway" id="UPA00140">
    <property type="reaction ID" value="UER00207"/>
</dbReference>
<evidence type="ECO:0000256" key="13">
    <source>
        <dbReference type="ARBA" id="ARBA00057160"/>
    </source>
</evidence>
<dbReference type="GO" id="GO:0019344">
    <property type="term" value="P:cysteine biosynthetic process"/>
    <property type="evidence" value="ECO:0007669"/>
    <property type="project" value="UniProtKB-KW"/>
</dbReference>
<evidence type="ECO:0000256" key="10">
    <source>
        <dbReference type="ARBA" id="ARBA00023014"/>
    </source>
</evidence>
<dbReference type="GO" id="GO:0046872">
    <property type="term" value="F:metal ion binding"/>
    <property type="evidence" value="ECO:0007669"/>
    <property type="project" value="UniProtKB-KW"/>
</dbReference>
<name>A0A3N1P1Y9_9GAMM</name>
<organism evidence="18 19">
    <name type="scientific">Marinimicrobium koreense</name>
    <dbReference type="NCBI Taxonomy" id="306545"/>
    <lineage>
        <taxon>Bacteria</taxon>
        <taxon>Pseudomonadati</taxon>
        <taxon>Pseudomonadota</taxon>
        <taxon>Gammaproteobacteria</taxon>
        <taxon>Cellvibrionales</taxon>
        <taxon>Cellvibrionaceae</taxon>
        <taxon>Marinimicrobium</taxon>
    </lineage>
</organism>
<keyword evidence="5 15" id="KW-0349">Heme</keyword>
<comment type="similarity">
    <text evidence="2 15">Belongs to the nitrite and sulfite reductase 4Fe-4S domain family.</text>
</comment>
<evidence type="ECO:0000259" key="17">
    <source>
        <dbReference type="Pfam" id="PF03460"/>
    </source>
</evidence>
<comment type="cofactor">
    <cofactor evidence="15">
        <name>[4Fe-4S] cluster</name>
        <dbReference type="ChEBI" id="CHEBI:49883"/>
    </cofactor>
    <text evidence="15">Binds 1 [4Fe-4S] cluster per subunit.</text>
</comment>
<dbReference type="RefSeq" id="WP_123638267.1">
    <property type="nucleotide sequence ID" value="NZ_RJUK01000001.1"/>
</dbReference>
<comment type="function">
    <text evidence="13 15">Component of the sulfite reductase complex that catalyzes the 6-electron reduction of sulfite to sulfide. This is one of several activities required for the biosynthesis of L-cysteine from sulfate.</text>
</comment>
<evidence type="ECO:0000313" key="19">
    <source>
        <dbReference type="Proteomes" id="UP000273643"/>
    </source>
</evidence>
<dbReference type="InterPro" id="IPR036136">
    <property type="entry name" value="Nit/Sulf_reduc_fer-like_dom_sf"/>
</dbReference>
<dbReference type="NCBIfam" id="NF010029">
    <property type="entry name" value="PRK13504.1"/>
    <property type="match status" value="1"/>
</dbReference>
<feature type="domain" description="Nitrite/Sulfite reductase ferredoxin-like" evidence="17">
    <location>
        <begin position="343"/>
        <end position="407"/>
    </location>
</feature>
<dbReference type="NCBIfam" id="TIGR02041">
    <property type="entry name" value="CysI"/>
    <property type="match status" value="1"/>
</dbReference>
<dbReference type="Gene3D" id="3.30.413.10">
    <property type="entry name" value="Sulfite Reductase Hemoprotein, domain 1"/>
    <property type="match status" value="2"/>
</dbReference>
<comment type="catalytic activity">
    <reaction evidence="12 15">
        <text>hydrogen sulfide + 3 NADP(+) + 3 H2O = sulfite + 3 NADPH + 4 H(+)</text>
        <dbReference type="Rhea" id="RHEA:13801"/>
        <dbReference type="ChEBI" id="CHEBI:15377"/>
        <dbReference type="ChEBI" id="CHEBI:15378"/>
        <dbReference type="ChEBI" id="CHEBI:17359"/>
        <dbReference type="ChEBI" id="CHEBI:29919"/>
        <dbReference type="ChEBI" id="CHEBI:57783"/>
        <dbReference type="ChEBI" id="CHEBI:58349"/>
        <dbReference type="EC" id="1.8.1.2"/>
    </reaction>
</comment>
<gene>
    <name evidence="15" type="primary">cysI</name>
    <name evidence="18" type="ORF">EDC38_1870</name>
</gene>
<evidence type="ECO:0000313" key="18">
    <source>
        <dbReference type="EMBL" id="ROQ21247.1"/>
    </source>
</evidence>
<evidence type="ECO:0000256" key="6">
    <source>
        <dbReference type="ARBA" id="ARBA00022723"/>
    </source>
</evidence>
<dbReference type="Gene3D" id="3.90.480.10">
    <property type="entry name" value="Sulfite Reductase Hemoprotein,Domain 2"/>
    <property type="match status" value="1"/>
</dbReference>
<keyword evidence="11 15" id="KW-0198">Cysteine biosynthesis</keyword>
<keyword evidence="7 15" id="KW-0521">NADP</keyword>
<feature type="domain" description="Nitrite/sulphite reductase 4Fe-4S" evidence="16">
    <location>
        <begin position="175"/>
        <end position="317"/>
    </location>
</feature>
<dbReference type="AlphaFoldDB" id="A0A3N1P1Y9"/>
<comment type="cofactor">
    <cofactor evidence="15">
        <name>siroheme</name>
        <dbReference type="ChEBI" id="CHEBI:60052"/>
    </cofactor>
    <text evidence="15">Binds 1 siroheme per subunit.</text>
</comment>
<evidence type="ECO:0000259" key="16">
    <source>
        <dbReference type="Pfam" id="PF01077"/>
    </source>
</evidence>
<keyword evidence="10 15" id="KW-0411">Iron-sulfur</keyword>
<dbReference type="Proteomes" id="UP000273643">
    <property type="component" value="Unassembled WGS sequence"/>
</dbReference>
<dbReference type="InterPro" id="IPR045169">
    <property type="entry name" value="NO2/SO3_Rdtase_4Fe4S_prot"/>
</dbReference>
<dbReference type="GO" id="GO:0009337">
    <property type="term" value="C:sulfite reductase complex (NADPH)"/>
    <property type="evidence" value="ECO:0007669"/>
    <property type="project" value="InterPro"/>
</dbReference>
<evidence type="ECO:0000256" key="15">
    <source>
        <dbReference type="HAMAP-Rule" id="MF_01540"/>
    </source>
</evidence>
<comment type="caution">
    <text evidence="18">The sequence shown here is derived from an EMBL/GenBank/DDBJ whole genome shotgun (WGS) entry which is preliminary data.</text>
</comment>
<feature type="binding site" evidence="15">
    <location>
        <position position="434"/>
    </location>
    <ligand>
        <name>[4Fe-4S] cluster</name>
        <dbReference type="ChEBI" id="CHEBI:49883"/>
    </ligand>
</feature>
<dbReference type="InterPro" id="IPR006067">
    <property type="entry name" value="NO2/SO3_Rdtase_4Fe4S_dom"/>
</dbReference>
<evidence type="ECO:0000256" key="12">
    <source>
        <dbReference type="ARBA" id="ARBA00052219"/>
    </source>
</evidence>
<dbReference type="PRINTS" id="PR00397">
    <property type="entry name" value="SIROHAEM"/>
</dbReference>
<dbReference type="HAMAP" id="MF_01540">
    <property type="entry name" value="CysI"/>
    <property type="match status" value="1"/>
</dbReference>
<evidence type="ECO:0000256" key="14">
    <source>
        <dbReference type="ARBA" id="ARBA00062253"/>
    </source>
</evidence>
<dbReference type="GO" id="GO:0050311">
    <property type="term" value="F:sulfite reductase (ferredoxin) activity"/>
    <property type="evidence" value="ECO:0007669"/>
    <property type="project" value="TreeGrafter"/>
</dbReference>
<feature type="binding site" description="axial binding residue" evidence="15">
    <location>
        <position position="477"/>
    </location>
    <ligand>
        <name>siroheme</name>
        <dbReference type="ChEBI" id="CHEBI:60052"/>
    </ligand>
    <ligandPart>
        <name>Fe</name>
        <dbReference type="ChEBI" id="CHEBI:18248"/>
    </ligandPart>
</feature>
<evidence type="ECO:0000256" key="3">
    <source>
        <dbReference type="ARBA" id="ARBA00022485"/>
    </source>
</evidence>
<dbReference type="OrthoDB" id="3189055at2"/>
<dbReference type="PANTHER" id="PTHR11493">
    <property type="entry name" value="SULFITE REDUCTASE [NADPH] SUBUNIT BETA-RELATED"/>
    <property type="match status" value="1"/>
</dbReference>
<dbReference type="EMBL" id="RJUK01000001">
    <property type="protein sequence ID" value="ROQ21247.1"/>
    <property type="molecule type" value="Genomic_DNA"/>
</dbReference>
<evidence type="ECO:0000256" key="8">
    <source>
        <dbReference type="ARBA" id="ARBA00023002"/>
    </source>
</evidence>
<reference evidence="18 19" key="1">
    <citation type="submission" date="2018-11" db="EMBL/GenBank/DDBJ databases">
        <title>Genomic Encyclopedia of Type Strains, Phase IV (KMG-IV): sequencing the most valuable type-strain genomes for metagenomic binning, comparative biology and taxonomic classification.</title>
        <authorList>
            <person name="Goeker M."/>
        </authorList>
    </citation>
    <scope>NUCLEOTIDE SEQUENCE [LARGE SCALE GENOMIC DNA]</scope>
    <source>
        <strain evidence="18 19">DSM 16974</strain>
    </source>
</reference>
<dbReference type="GO" id="GO:0020037">
    <property type="term" value="F:heme binding"/>
    <property type="evidence" value="ECO:0007669"/>
    <property type="project" value="InterPro"/>
</dbReference>
<dbReference type="GO" id="GO:0004783">
    <property type="term" value="F:sulfite reductase (NADPH) activity"/>
    <property type="evidence" value="ECO:0007669"/>
    <property type="project" value="UniProtKB-UniRule"/>
</dbReference>
<dbReference type="PANTHER" id="PTHR11493:SF47">
    <property type="entry name" value="SULFITE REDUCTASE [NADPH] SUBUNIT BETA"/>
    <property type="match status" value="1"/>
</dbReference>
<evidence type="ECO:0000256" key="4">
    <source>
        <dbReference type="ARBA" id="ARBA00022605"/>
    </source>
</evidence>
<feature type="binding site" evidence="15">
    <location>
        <position position="477"/>
    </location>
    <ligand>
        <name>[4Fe-4S] cluster</name>
        <dbReference type="ChEBI" id="CHEBI:49883"/>
    </ligand>
</feature>
<evidence type="ECO:0000256" key="7">
    <source>
        <dbReference type="ARBA" id="ARBA00022857"/>
    </source>
</evidence>
<keyword evidence="3 15" id="KW-0004">4Fe-4S</keyword>
<feature type="binding site" evidence="15">
    <location>
        <position position="473"/>
    </location>
    <ligand>
        <name>[4Fe-4S] cluster</name>
        <dbReference type="ChEBI" id="CHEBI:49883"/>
    </ligand>
</feature>
<dbReference type="InterPro" id="IPR045854">
    <property type="entry name" value="NO2/SO3_Rdtase_4Fe4S_sf"/>
</dbReference>
<keyword evidence="6 15" id="KW-0479">Metal-binding</keyword>
<dbReference type="GO" id="GO:0050661">
    <property type="term" value="F:NADP binding"/>
    <property type="evidence" value="ECO:0007669"/>
    <property type="project" value="InterPro"/>
</dbReference>
<dbReference type="Pfam" id="PF03460">
    <property type="entry name" value="NIR_SIR_ferr"/>
    <property type="match status" value="2"/>
</dbReference>
<dbReference type="FunFam" id="3.30.413.10:FF:000003">
    <property type="entry name" value="Sulfite reductase [NADPH] hemoprotein beta-component"/>
    <property type="match status" value="1"/>
</dbReference>
<dbReference type="EC" id="1.8.1.2" evidence="15"/>
<evidence type="ECO:0000256" key="1">
    <source>
        <dbReference type="ARBA" id="ARBA00004774"/>
    </source>
</evidence>
<keyword evidence="8 15" id="KW-0560">Oxidoreductase</keyword>
<dbReference type="InterPro" id="IPR005117">
    <property type="entry name" value="NiRdtase/SiRdtase_haem-b_fer"/>
</dbReference>
<dbReference type="PROSITE" id="PS00365">
    <property type="entry name" value="NIR_SIR"/>
    <property type="match status" value="1"/>
</dbReference>
<dbReference type="InterPro" id="IPR006066">
    <property type="entry name" value="NO2/SO3_Rdtase_FeS/sirohaem_BS"/>
</dbReference>
<accession>A0A3N1P1Y9</accession>
<protein>
    <recommendedName>
        <fullName evidence="15">Sulfite reductase [NADPH] hemoprotein beta-component</fullName>
        <shortName evidence="15">SiR-HP</shortName>
        <shortName evidence="15">SiRHP</shortName>
        <ecNumber evidence="15">1.8.1.2</ecNumber>
    </recommendedName>
</protein>
<comment type="subunit">
    <text evidence="14 15">Alpha(8)-beta(8). The alpha component is a flavoprotein, the beta component is a hemoprotein.</text>
</comment>
<dbReference type="GO" id="GO:0051539">
    <property type="term" value="F:4 iron, 4 sulfur cluster binding"/>
    <property type="evidence" value="ECO:0007669"/>
    <property type="project" value="UniProtKB-KW"/>
</dbReference>
<sequence>MSHDDLPLAEQIKRESRYLRGTLRDSLADHATGALRDEDTHLSKFHGLYQQDDRELREERRQQKLEPHFQFMLRLRLPGGVLTPDQWLGLDEVADRFADGSLRLTTRQTFQFHRVFKENLQPLIQDLDSLGLDSRGACGDVNRNVVTNVNPHLSANHARVYDHAVQISERLMWRSRAYEETWLNEAPKTREGEEEEPFYTYRYLPRKFKVAIALPPHNDCDVLANDIGLIAIEAHGDIIGYNIAVGGGMGMTYGETGTYPRLASPVGFVPADQVVDACEAIAAIQRDHGCRTDRAHARFKYTLDDYGLDWFKDRFAEVHGTPLEPLRDYTLKDSGDQFGWTEDDLGRHHLTLFIPSGRIRDFEQLKLRTALRSIAQIHSGEFRITCNQNLIIAGVSEQEKSAIQKLVEHYGLDDGSNSSPLARNAISCVAFPTCGLAMAESERYLPELSQKVHQLMSEAGIGDEVIQLRVSGCPNGCARPYLGEIALTGKAPGKYNLYLGADTGGNRLNRLYRENIDEAQILADLKPLFERFARERDADEGFGDFLYRSGIIRPYSGPEDFHQPLIARG</sequence>
<evidence type="ECO:0000256" key="9">
    <source>
        <dbReference type="ARBA" id="ARBA00023004"/>
    </source>
</evidence>